<dbReference type="EMBL" id="CP013611">
    <property type="protein sequence ID" value="ALU44912.1"/>
    <property type="molecule type" value="Genomic_DNA"/>
</dbReference>
<feature type="transmembrane region" description="Helical" evidence="6">
    <location>
        <begin position="12"/>
        <end position="36"/>
    </location>
</feature>
<organism evidence="8 9">
    <name type="scientific">Pseudoalteromonas rubra</name>
    <dbReference type="NCBI Taxonomy" id="43658"/>
    <lineage>
        <taxon>Bacteria</taxon>
        <taxon>Pseudomonadati</taxon>
        <taxon>Pseudomonadota</taxon>
        <taxon>Gammaproteobacteria</taxon>
        <taxon>Alteromonadales</taxon>
        <taxon>Pseudoalteromonadaceae</taxon>
        <taxon>Pseudoalteromonas</taxon>
    </lineage>
</organism>
<feature type="transmembrane region" description="Helical" evidence="6">
    <location>
        <begin position="363"/>
        <end position="384"/>
    </location>
</feature>
<dbReference type="GO" id="GO:0005886">
    <property type="term" value="C:plasma membrane"/>
    <property type="evidence" value="ECO:0007669"/>
    <property type="project" value="UniProtKB-SubCell"/>
</dbReference>
<dbReference type="GO" id="GO:0022857">
    <property type="term" value="F:transmembrane transporter activity"/>
    <property type="evidence" value="ECO:0007669"/>
    <property type="project" value="InterPro"/>
</dbReference>
<dbReference type="SUPFAM" id="SSF103473">
    <property type="entry name" value="MFS general substrate transporter"/>
    <property type="match status" value="1"/>
</dbReference>
<dbReference type="RefSeq" id="WP_058797840.1">
    <property type="nucleotide sequence ID" value="NZ_CP013611.1"/>
</dbReference>
<gene>
    <name evidence="8" type="ORF">AT705_19325</name>
</gene>
<evidence type="ECO:0000256" key="3">
    <source>
        <dbReference type="ARBA" id="ARBA00022692"/>
    </source>
</evidence>
<feature type="transmembrane region" description="Helical" evidence="6">
    <location>
        <begin position="241"/>
        <end position="261"/>
    </location>
</feature>
<keyword evidence="4 6" id="KW-1133">Transmembrane helix</keyword>
<keyword evidence="5 6" id="KW-0472">Membrane</keyword>
<reference evidence="8 9" key="1">
    <citation type="submission" date="2015-12" db="EMBL/GenBank/DDBJ databases">
        <title>Complete genome sequence of Pseudoalteromonas rubra SCSIO 6842, harboring a conjugative plasmid.</title>
        <authorList>
            <person name="Li B."/>
            <person name="Wang X."/>
        </authorList>
    </citation>
    <scope>NUCLEOTIDE SEQUENCE [LARGE SCALE GENOMIC DNA]</scope>
    <source>
        <strain evidence="8 9">SCSIO 6842</strain>
    </source>
</reference>
<dbReference type="InterPro" id="IPR011701">
    <property type="entry name" value="MFS"/>
</dbReference>
<dbReference type="PANTHER" id="PTHR43124">
    <property type="entry name" value="PURINE EFFLUX PUMP PBUE"/>
    <property type="match status" value="1"/>
</dbReference>
<dbReference type="Proteomes" id="UP000069015">
    <property type="component" value="Chromosome 1"/>
</dbReference>
<protein>
    <submittedName>
        <fullName evidence="8">MFS transporter</fullName>
    </submittedName>
</protein>
<dbReference type="InterPro" id="IPR036259">
    <property type="entry name" value="MFS_trans_sf"/>
</dbReference>
<feature type="transmembrane region" description="Helical" evidence="6">
    <location>
        <begin position="206"/>
        <end position="229"/>
    </location>
</feature>
<dbReference type="Gene3D" id="1.20.1250.20">
    <property type="entry name" value="MFS general substrate transporter like domains"/>
    <property type="match status" value="2"/>
</dbReference>
<dbReference type="AlphaFoldDB" id="A0A0U3IAZ2"/>
<accession>A0A0U3IAZ2</accession>
<feature type="domain" description="Major facilitator superfamily (MFS) profile" evidence="7">
    <location>
        <begin position="10"/>
        <end position="392"/>
    </location>
</feature>
<evidence type="ECO:0000256" key="4">
    <source>
        <dbReference type="ARBA" id="ARBA00022989"/>
    </source>
</evidence>
<keyword evidence="3 6" id="KW-0812">Transmembrane</keyword>
<evidence type="ECO:0000256" key="5">
    <source>
        <dbReference type="ARBA" id="ARBA00023136"/>
    </source>
</evidence>
<evidence type="ECO:0000313" key="8">
    <source>
        <dbReference type="EMBL" id="ALU44912.1"/>
    </source>
</evidence>
<dbReference type="PANTHER" id="PTHR43124:SF3">
    <property type="entry name" value="CHLORAMPHENICOL EFFLUX PUMP RV0191"/>
    <property type="match status" value="1"/>
</dbReference>
<feature type="transmembrane region" description="Helical" evidence="6">
    <location>
        <begin position="296"/>
        <end position="319"/>
    </location>
</feature>
<dbReference type="InterPro" id="IPR050189">
    <property type="entry name" value="MFS_Efflux_Transporters"/>
</dbReference>
<feature type="transmembrane region" description="Helical" evidence="6">
    <location>
        <begin position="48"/>
        <end position="69"/>
    </location>
</feature>
<comment type="subcellular location">
    <subcellularLocation>
        <location evidence="1">Cell membrane</location>
        <topology evidence="1">Multi-pass membrane protein</topology>
    </subcellularLocation>
</comment>
<feature type="transmembrane region" description="Helical" evidence="6">
    <location>
        <begin position="135"/>
        <end position="156"/>
    </location>
</feature>
<feature type="transmembrane region" description="Helical" evidence="6">
    <location>
        <begin position="273"/>
        <end position="290"/>
    </location>
</feature>
<dbReference type="Pfam" id="PF07690">
    <property type="entry name" value="MFS_1"/>
    <property type="match status" value="1"/>
</dbReference>
<keyword evidence="2" id="KW-1003">Cell membrane</keyword>
<name>A0A0U3IAZ2_9GAMM</name>
<dbReference type="KEGG" id="prr:AT705_19325"/>
<dbReference type="InterPro" id="IPR020846">
    <property type="entry name" value="MFS_dom"/>
</dbReference>
<evidence type="ECO:0000256" key="6">
    <source>
        <dbReference type="SAM" id="Phobius"/>
    </source>
</evidence>
<feature type="transmembrane region" description="Helical" evidence="6">
    <location>
        <begin position="331"/>
        <end position="351"/>
    </location>
</feature>
<feature type="transmembrane region" description="Helical" evidence="6">
    <location>
        <begin position="162"/>
        <end position="185"/>
    </location>
</feature>
<dbReference type="CDD" id="cd17324">
    <property type="entry name" value="MFS_NepI_like"/>
    <property type="match status" value="1"/>
</dbReference>
<feature type="transmembrane region" description="Helical" evidence="6">
    <location>
        <begin position="76"/>
        <end position="95"/>
    </location>
</feature>
<sequence length="392" mass="40895">MANQVRLHPSIYVLSLTAFAIGVAEFIVVGVLNSIASDFDISLDKAGSLVGLYALALAIGTPVVTLLLARFNKKSVLLALIAIFSLGNLISAIATSYELLLIGRLLTAVAHGSYFAIGATVAATLAGKGHESRAIALMFAGLTLAMVIGVPLGSFIGNFAGWQWPFVVVFVIAAISLVATAAMLPKPDILPPASLSKQLSALKNPNILAMMGVTSLGFGATFTAFTYITPIMTQISDFTEQTASMLLLIFGAATFIGNLAGGNAAARFGWHKTLLGVFIALALALSFLLFAMHQQWLMVATLFIWGMLAFAISPSLQAGMLSIAETYTPKAVGFTSALNISAFNLGIALGESAGGRLVSIGEIALTPAAGVVMVMLAIVPLYYLTVTNRKTT</sequence>
<evidence type="ECO:0000313" key="9">
    <source>
        <dbReference type="Proteomes" id="UP000069015"/>
    </source>
</evidence>
<evidence type="ECO:0000259" key="7">
    <source>
        <dbReference type="PROSITE" id="PS50850"/>
    </source>
</evidence>
<feature type="transmembrane region" description="Helical" evidence="6">
    <location>
        <begin position="101"/>
        <end position="123"/>
    </location>
</feature>
<proteinExistence type="predicted"/>
<evidence type="ECO:0000256" key="2">
    <source>
        <dbReference type="ARBA" id="ARBA00022475"/>
    </source>
</evidence>
<dbReference type="PROSITE" id="PS50850">
    <property type="entry name" value="MFS"/>
    <property type="match status" value="1"/>
</dbReference>
<evidence type="ECO:0000256" key="1">
    <source>
        <dbReference type="ARBA" id="ARBA00004651"/>
    </source>
</evidence>